<name>A0A9Q1GSW1_9CARY</name>
<feature type="compositionally biased region" description="Polar residues" evidence="1">
    <location>
        <begin position="310"/>
        <end position="320"/>
    </location>
</feature>
<sequence length="330" mass="36904">MKSQILLIAFLVGTLTTCATAQPQPGLPRFPIPRPQFPYPQPNLPNPMPTPTPPQPNLPNPMPTPTPPTPQQGQGQVPGIIDGCSEALREGRIVASPEVQITGTQSPEPQITLPEVDSANQATETIPRVEEQANNHVNNLSSYASLVDLDEATDLQFGPFPDYIKFFDEEEVLIRKNVIYEWKPLKRSHCKIEHAENPPDQQTSNGEEDFTLVTKRAAAKQPAQSVCQATPLIGCNNPQRWDWQGNPEYRVAQGNKWLRGGQGKVPWAKFIWSRPNVPRHAFTYWVMIKHSYLVSHLKCQKPQNFQAEADHNSTISLSDQRTSESKDTVP</sequence>
<organism evidence="3 4">
    <name type="scientific">Carnegiea gigantea</name>
    <dbReference type="NCBI Taxonomy" id="171969"/>
    <lineage>
        <taxon>Eukaryota</taxon>
        <taxon>Viridiplantae</taxon>
        <taxon>Streptophyta</taxon>
        <taxon>Embryophyta</taxon>
        <taxon>Tracheophyta</taxon>
        <taxon>Spermatophyta</taxon>
        <taxon>Magnoliopsida</taxon>
        <taxon>eudicotyledons</taxon>
        <taxon>Gunneridae</taxon>
        <taxon>Pentapetalae</taxon>
        <taxon>Caryophyllales</taxon>
        <taxon>Cactineae</taxon>
        <taxon>Cactaceae</taxon>
        <taxon>Cactoideae</taxon>
        <taxon>Echinocereeae</taxon>
        <taxon>Carnegiea</taxon>
    </lineage>
</organism>
<evidence type="ECO:0000313" key="3">
    <source>
        <dbReference type="EMBL" id="KAJ8424756.1"/>
    </source>
</evidence>
<keyword evidence="4" id="KW-1185">Reference proteome</keyword>
<dbReference type="OrthoDB" id="1738329at2759"/>
<comment type="caution">
    <text evidence="3">The sequence shown here is derived from an EMBL/GenBank/DDBJ whole genome shotgun (WGS) entry which is preliminary data.</text>
</comment>
<feature type="chain" id="PRO_5040425156" evidence="2">
    <location>
        <begin position="22"/>
        <end position="330"/>
    </location>
</feature>
<dbReference type="AlphaFoldDB" id="A0A9Q1GSW1"/>
<evidence type="ECO:0000313" key="4">
    <source>
        <dbReference type="Proteomes" id="UP001153076"/>
    </source>
</evidence>
<evidence type="ECO:0000256" key="1">
    <source>
        <dbReference type="SAM" id="MobiDB-lite"/>
    </source>
</evidence>
<feature type="signal peptide" evidence="2">
    <location>
        <begin position="1"/>
        <end position="21"/>
    </location>
</feature>
<feature type="region of interest" description="Disordered" evidence="1">
    <location>
        <begin position="24"/>
        <end position="76"/>
    </location>
</feature>
<feature type="compositionally biased region" description="Basic and acidic residues" evidence="1">
    <location>
        <begin position="321"/>
        <end position="330"/>
    </location>
</feature>
<reference evidence="3" key="1">
    <citation type="submission" date="2022-04" db="EMBL/GenBank/DDBJ databases">
        <title>Carnegiea gigantea Genome sequencing and assembly v2.</title>
        <authorList>
            <person name="Copetti D."/>
            <person name="Sanderson M.J."/>
            <person name="Burquez A."/>
            <person name="Wojciechowski M.F."/>
        </authorList>
    </citation>
    <scope>NUCLEOTIDE SEQUENCE</scope>
    <source>
        <strain evidence="3">SGP5-SGP5p</strain>
        <tissue evidence="3">Aerial part</tissue>
    </source>
</reference>
<feature type="compositionally biased region" description="Pro residues" evidence="1">
    <location>
        <begin position="25"/>
        <end position="70"/>
    </location>
</feature>
<protein>
    <submittedName>
        <fullName evidence="3">Uncharacterized protein</fullName>
    </submittedName>
</protein>
<accession>A0A9Q1GSW1</accession>
<dbReference type="Proteomes" id="UP001153076">
    <property type="component" value="Unassembled WGS sequence"/>
</dbReference>
<keyword evidence="2" id="KW-0732">Signal</keyword>
<evidence type="ECO:0000256" key="2">
    <source>
        <dbReference type="SAM" id="SignalP"/>
    </source>
</evidence>
<gene>
    <name evidence="3" type="ORF">Cgig2_032273</name>
</gene>
<feature type="region of interest" description="Disordered" evidence="1">
    <location>
        <begin position="310"/>
        <end position="330"/>
    </location>
</feature>
<proteinExistence type="predicted"/>
<dbReference type="EMBL" id="JAKOGI010001609">
    <property type="protein sequence ID" value="KAJ8424756.1"/>
    <property type="molecule type" value="Genomic_DNA"/>
</dbReference>